<accession>A0A1H7KQJ8</accession>
<dbReference type="EMBL" id="FOAT01000007">
    <property type="protein sequence ID" value="SEK88790.1"/>
    <property type="molecule type" value="Genomic_DNA"/>
</dbReference>
<reference evidence="7 8" key="1">
    <citation type="submission" date="2016-10" db="EMBL/GenBank/DDBJ databases">
        <authorList>
            <person name="de Groot N.N."/>
        </authorList>
    </citation>
    <scope>NUCLEOTIDE SEQUENCE [LARGE SCALE GENOMIC DNA]</scope>
    <source>
        <strain evidence="7 8">KH2T6</strain>
    </source>
</reference>
<dbReference type="PANTHER" id="PTHR30250">
    <property type="entry name" value="PST FAMILY PREDICTED COLANIC ACID TRANSPORTER"/>
    <property type="match status" value="1"/>
</dbReference>
<gene>
    <name evidence="7" type="ORF">SAMN05216469_10750</name>
</gene>
<organism evidence="7 8">
    <name type="scientific">Ruminococcus albus</name>
    <dbReference type="NCBI Taxonomy" id="1264"/>
    <lineage>
        <taxon>Bacteria</taxon>
        <taxon>Bacillati</taxon>
        <taxon>Bacillota</taxon>
        <taxon>Clostridia</taxon>
        <taxon>Eubacteriales</taxon>
        <taxon>Oscillospiraceae</taxon>
        <taxon>Ruminococcus</taxon>
    </lineage>
</organism>
<evidence type="ECO:0000256" key="2">
    <source>
        <dbReference type="ARBA" id="ARBA00022475"/>
    </source>
</evidence>
<feature type="transmembrane region" description="Helical" evidence="6">
    <location>
        <begin position="391"/>
        <end position="419"/>
    </location>
</feature>
<evidence type="ECO:0000313" key="7">
    <source>
        <dbReference type="EMBL" id="SEK88790.1"/>
    </source>
</evidence>
<feature type="transmembrane region" description="Helical" evidence="6">
    <location>
        <begin position="322"/>
        <end position="347"/>
    </location>
</feature>
<keyword evidence="3 6" id="KW-0812">Transmembrane</keyword>
<feature type="transmembrane region" description="Helical" evidence="6">
    <location>
        <begin position="194"/>
        <end position="216"/>
    </location>
</feature>
<dbReference type="GO" id="GO:0005886">
    <property type="term" value="C:plasma membrane"/>
    <property type="evidence" value="ECO:0007669"/>
    <property type="project" value="UniProtKB-SubCell"/>
</dbReference>
<feature type="transmembrane region" description="Helical" evidence="6">
    <location>
        <begin position="20"/>
        <end position="42"/>
    </location>
</feature>
<name>A0A1H7KQJ8_RUMAL</name>
<feature type="transmembrane region" description="Helical" evidence="6">
    <location>
        <begin position="54"/>
        <end position="78"/>
    </location>
</feature>
<keyword evidence="2" id="KW-1003">Cell membrane</keyword>
<keyword evidence="5 6" id="KW-0472">Membrane</keyword>
<dbReference type="PANTHER" id="PTHR30250:SF11">
    <property type="entry name" value="O-ANTIGEN TRANSPORTER-RELATED"/>
    <property type="match status" value="1"/>
</dbReference>
<dbReference type="Proteomes" id="UP000186015">
    <property type="component" value="Unassembled WGS sequence"/>
</dbReference>
<keyword evidence="4 6" id="KW-1133">Transmembrane helix</keyword>
<comment type="subcellular location">
    <subcellularLocation>
        <location evidence="1">Cell membrane</location>
        <topology evidence="1">Multi-pass membrane protein</topology>
    </subcellularLocation>
</comment>
<evidence type="ECO:0000256" key="1">
    <source>
        <dbReference type="ARBA" id="ARBA00004651"/>
    </source>
</evidence>
<feature type="transmembrane region" description="Helical" evidence="6">
    <location>
        <begin position="133"/>
        <end position="155"/>
    </location>
</feature>
<evidence type="ECO:0000256" key="4">
    <source>
        <dbReference type="ARBA" id="ARBA00022989"/>
    </source>
</evidence>
<dbReference type="InterPro" id="IPR050833">
    <property type="entry name" value="Poly_Biosynth_Transport"/>
</dbReference>
<evidence type="ECO:0000256" key="5">
    <source>
        <dbReference type="ARBA" id="ARBA00023136"/>
    </source>
</evidence>
<evidence type="ECO:0000256" key="3">
    <source>
        <dbReference type="ARBA" id="ARBA00022692"/>
    </source>
</evidence>
<feature type="transmembrane region" description="Helical" evidence="6">
    <location>
        <begin position="453"/>
        <end position="470"/>
    </location>
</feature>
<sequence>MIRVAIKESSRTKNSVKNIFASLGGQLLVIVLRFVTRTVFIHTLGTEYLGINGLFSEILSMLSLTELGIDTAINFQMYKPLAEHDDKRVRVLMKFYKQAYRIIGLVIFLLGLCLIPVLRFLIKDYDSLEGLGINAVLIFILYLLQSVSSYLFFAYRSTIMKANQKKYILDIAGYAIMLATNISQILVLVYLRNFVIYTATVILFNIIQNVINAVIVQKYYPQFFIKEEESLSKAEVQSLFKDCGALFVYKINAVVLKATDNTILSTFIGLKIVGLYSNYLLFYSICKNMLSMLYTSVKASMGNLFAVSDDQKKYLFFEIMNYLTVILYGTAGIGIAVCANEFISLWIGTEYTIKQPFPILIGIELIFNGLKNNLGQIRNISGAFRQMWFRPVLGIIVNLGVSIILVNICGIYGVIIGTISADLLTNFMVDPGVIHKYSLNNYKPVSNYYIKNIKYFIILVTVGIIDYLLCKFLVVNIAWLSLIVHVLIVASTVPVTFLLLYRNSNEYDYLIGIVRKIFNKRKSCNS</sequence>
<evidence type="ECO:0000256" key="6">
    <source>
        <dbReference type="SAM" id="Phobius"/>
    </source>
</evidence>
<evidence type="ECO:0000313" key="8">
    <source>
        <dbReference type="Proteomes" id="UP000186015"/>
    </source>
</evidence>
<feature type="transmembrane region" description="Helical" evidence="6">
    <location>
        <begin position="477"/>
        <end position="501"/>
    </location>
</feature>
<proteinExistence type="predicted"/>
<dbReference type="AlphaFoldDB" id="A0A1H7KQJ8"/>
<feature type="transmembrane region" description="Helical" evidence="6">
    <location>
        <begin position="167"/>
        <end position="188"/>
    </location>
</feature>
<feature type="transmembrane region" description="Helical" evidence="6">
    <location>
        <begin position="99"/>
        <end position="121"/>
    </location>
</feature>
<protein>
    <submittedName>
        <fullName evidence="7">Membrane protein involved in the export of O-antigen and teichoic acid</fullName>
    </submittedName>
</protein>